<evidence type="ECO:0000313" key="1">
    <source>
        <dbReference type="EMBL" id="KAG8047419.1"/>
    </source>
</evidence>
<protein>
    <submittedName>
        <fullName evidence="1">Uncharacterized protein</fullName>
    </submittedName>
</protein>
<comment type="caution">
    <text evidence="1">The sequence shown here is derived from an EMBL/GenBank/DDBJ whole genome shotgun (WGS) entry which is preliminary data.</text>
</comment>
<dbReference type="EMBL" id="JAAALK010000290">
    <property type="protein sequence ID" value="KAG8047419.1"/>
    <property type="molecule type" value="Genomic_DNA"/>
</dbReference>
<proteinExistence type="predicted"/>
<reference evidence="1" key="1">
    <citation type="journal article" date="2021" name="bioRxiv">
        <title>Whole Genome Assembly and Annotation of Northern Wild Rice, Zizania palustris L., Supports a Whole Genome Duplication in the Zizania Genus.</title>
        <authorList>
            <person name="Haas M."/>
            <person name="Kono T."/>
            <person name="Macchietto M."/>
            <person name="Millas R."/>
            <person name="McGilp L."/>
            <person name="Shao M."/>
            <person name="Duquette J."/>
            <person name="Hirsch C.N."/>
            <person name="Kimball J."/>
        </authorList>
    </citation>
    <scope>NUCLEOTIDE SEQUENCE</scope>
    <source>
        <tissue evidence="1">Fresh leaf tissue</tissue>
    </source>
</reference>
<keyword evidence="2" id="KW-1185">Reference proteome</keyword>
<sequence length="106" mass="11422">MECSKPRPPFGDGSSSTCGWLVPTWRKRGAMLAGMRLGAPAKPRAGGYRLEHFMLRFWHEFPWYGSSRYTLVFGMSACLVALSTTCSCSVSPAVVGSGGFAVVALL</sequence>
<dbReference type="AlphaFoldDB" id="A0A8J5VK36"/>
<gene>
    <name evidence="1" type="ORF">GUJ93_ZPchr0008g13721</name>
</gene>
<dbReference type="Proteomes" id="UP000729402">
    <property type="component" value="Unassembled WGS sequence"/>
</dbReference>
<organism evidence="1 2">
    <name type="scientific">Zizania palustris</name>
    <name type="common">Northern wild rice</name>
    <dbReference type="NCBI Taxonomy" id="103762"/>
    <lineage>
        <taxon>Eukaryota</taxon>
        <taxon>Viridiplantae</taxon>
        <taxon>Streptophyta</taxon>
        <taxon>Embryophyta</taxon>
        <taxon>Tracheophyta</taxon>
        <taxon>Spermatophyta</taxon>
        <taxon>Magnoliopsida</taxon>
        <taxon>Liliopsida</taxon>
        <taxon>Poales</taxon>
        <taxon>Poaceae</taxon>
        <taxon>BOP clade</taxon>
        <taxon>Oryzoideae</taxon>
        <taxon>Oryzeae</taxon>
        <taxon>Zizaniinae</taxon>
        <taxon>Zizania</taxon>
    </lineage>
</organism>
<evidence type="ECO:0000313" key="2">
    <source>
        <dbReference type="Proteomes" id="UP000729402"/>
    </source>
</evidence>
<accession>A0A8J5VK36</accession>
<reference evidence="1" key="2">
    <citation type="submission" date="2021-02" db="EMBL/GenBank/DDBJ databases">
        <authorList>
            <person name="Kimball J.A."/>
            <person name="Haas M.W."/>
            <person name="Macchietto M."/>
            <person name="Kono T."/>
            <person name="Duquette J."/>
            <person name="Shao M."/>
        </authorList>
    </citation>
    <scope>NUCLEOTIDE SEQUENCE</scope>
    <source>
        <tissue evidence="1">Fresh leaf tissue</tissue>
    </source>
</reference>
<name>A0A8J5VK36_ZIZPA</name>